<evidence type="ECO:0000313" key="2">
    <source>
        <dbReference type="Proteomes" id="UP000321617"/>
    </source>
</evidence>
<sequence length="325" mass="34812">METAKRANRPDITLTSPAELLSAVPYLLGYHPSDSMVLIGMAGDGIAVTARAGLPGRDEPPDRLGITAHALQNNEVDGAILVGYGPADRVTRCVDWLRRLCDVNRIDLVEALRVTEGRFWSYLCEDTECCPVEGTAVPGDDSSVAAEFTLAGSQALPSRETLIRQLAPVTGRTRQAVADATRRLLELVGDGDRADRDTLRDKALAVLDHSVATGELPSLADTVWLGVALEDNEIHDAALRSVDRPGNRTGVSLWIWLTRHVQAGYRARAAALLAYAAWRAGNGVLAAEAVAISLAGLPEGRLAGLMRHILTAGTPPWKTVEFGSR</sequence>
<dbReference type="InterPro" id="IPR025447">
    <property type="entry name" value="DUF4192"/>
</dbReference>
<dbReference type="OrthoDB" id="3264463at2"/>
<proteinExistence type="predicted"/>
<dbReference type="RefSeq" id="WP_147137931.1">
    <property type="nucleotide sequence ID" value="NZ_BAABIJ010000002.1"/>
</dbReference>
<accession>A0A562V105</accession>
<comment type="caution">
    <text evidence="1">The sequence shown here is derived from an EMBL/GenBank/DDBJ whole genome shotgun (WGS) entry which is preliminary data.</text>
</comment>
<evidence type="ECO:0000313" key="1">
    <source>
        <dbReference type="EMBL" id="TWJ11600.1"/>
    </source>
</evidence>
<dbReference type="Proteomes" id="UP000321617">
    <property type="component" value="Unassembled WGS sequence"/>
</dbReference>
<name>A0A562V105_9ACTN</name>
<keyword evidence="2" id="KW-1185">Reference proteome</keyword>
<dbReference type="EMBL" id="VLLL01000006">
    <property type="protein sequence ID" value="TWJ11600.1"/>
    <property type="molecule type" value="Genomic_DNA"/>
</dbReference>
<reference evidence="1 2" key="1">
    <citation type="journal article" date="2013" name="Stand. Genomic Sci.">
        <title>Genomic Encyclopedia of Type Strains, Phase I: The one thousand microbial genomes (KMG-I) project.</title>
        <authorList>
            <person name="Kyrpides N.C."/>
            <person name="Woyke T."/>
            <person name="Eisen J.A."/>
            <person name="Garrity G."/>
            <person name="Lilburn T.G."/>
            <person name="Beck B.J."/>
            <person name="Whitman W.B."/>
            <person name="Hugenholtz P."/>
            <person name="Klenk H.P."/>
        </authorList>
    </citation>
    <scope>NUCLEOTIDE SEQUENCE [LARGE SCALE GENOMIC DNA]</scope>
    <source>
        <strain evidence="1 2">DSM 45044</strain>
    </source>
</reference>
<dbReference type="AlphaFoldDB" id="A0A562V105"/>
<gene>
    <name evidence="1" type="ORF">LX16_2326</name>
</gene>
<protein>
    <submittedName>
        <fullName evidence="1">Uncharacterized protein DUF4192</fullName>
    </submittedName>
</protein>
<dbReference type="Pfam" id="PF13830">
    <property type="entry name" value="DUF4192"/>
    <property type="match status" value="1"/>
</dbReference>
<organism evidence="1 2">
    <name type="scientific">Stackebrandtia albiflava</name>
    <dbReference type="NCBI Taxonomy" id="406432"/>
    <lineage>
        <taxon>Bacteria</taxon>
        <taxon>Bacillati</taxon>
        <taxon>Actinomycetota</taxon>
        <taxon>Actinomycetes</taxon>
        <taxon>Glycomycetales</taxon>
        <taxon>Glycomycetaceae</taxon>
        <taxon>Stackebrandtia</taxon>
    </lineage>
</organism>